<dbReference type="GO" id="GO:0009190">
    <property type="term" value="P:cyclic nucleotide biosynthetic process"/>
    <property type="evidence" value="ECO:0007669"/>
    <property type="project" value="InterPro"/>
</dbReference>
<name>A0A4U1IQL2_9BACT</name>
<dbReference type="OrthoDB" id="9801841at2"/>
<dbReference type="RefSeq" id="WP_136935353.1">
    <property type="nucleotide sequence ID" value="NZ_SSMQ01000085.1"/>
</dbReference>
<accession>A0A4U1IQL2</accession>
<dbReference type="Gene3D" id="1.10.510.10">
    <property type="entry name" value="Transferase(Phosphotransferase) domain 1"/>
    <property type="match status" value="1"/>
</dbReference>
<evidence type="ECO:0000256" key="6">
    <source>
        <dbReference type="PROSITE-ProRule" id="PRU10141"/>
    </source>
</evidence>
<dbReference type="CDD" id="cd07302">
    <property type="entry name" value="CHD"/>
    <property type="match status" value="1"/>
</dbReference>
<dbReference type="PROSITE" id="PS50011">
    <property type="entry name" value="PROTEIN_KINASE_DOM"/>
    <property type="match status" value="1"/>
</dbReference>
<protein>
    <submittedName>
        <fullName evidence="9">Uncharacterized protein</fullName>
    </submittedName>
</protein>
<evidence type="ECO:0000313" key="9">
    <source>
        <dbReference type="EMBL" id="TKC96511.1"/>
    </source>
</evidence>
<keyword evidence="10" id="KW-1185">Reference proteome</keyword>
<evidence type="ECO:0000256" key="1">
    <source>
        <dbReference type="ARBA" id="ARBA00004167"/>
    </source>
</evidence>
<reference evidence="9 10" key="1">
    <citation type="submission" date="2019-04" db="EMBL/GenBank/DDBJ databases">
        <authorList>
            <person name="Li Y."/>
            <person name="Wang J."/>
        </authorList>
    </citation>
    <scope>NUCLEOTIDE SEQUENCE [LARGE SCALE GENOMIC DNA]</scope>
    <source>
        <strain evidence="9 10">DSM 14668</strain>
    </source>
</reference>
<keyword evidence="5 6" id="KW-0067">ATP-binding</keyword>
<feature type="domain" description="Guanylate cyclase" evidence="8">
    <location>
        <begin position="364"/>
        <end position="487"/>
    </location>
</feature>
<gene>
    <name evidence="9" type="ORF">E8A74_45070</name>
</gene>
<dbReference type="EMBL" id="SSMQ01000085">
    <property type="protein sequence ID" value="TKC96511.1"/>
    <property type="molecule type" value="Genomic_DNA"/>
</dbReference>
<dbReference type="Gene3D" id="3.30.70.1230">
    <property type="entry name" value="Nucleotide cyclase"/>
    <property type="match status" value="1"/>
</dbReference>
<sequence>MTPKRVRASQLEVEPPPPPLTLIERVPGSIGAGSLFQGRYEILSKLGKGGFGTVYQARQITTNQLVAIKVMRSGMAGDHDRRVARFQREIRLCARLHHPNIVRLIDSGRTAEGLLYTVFEFVPGENLADLLAREGPLDPREARHLMLQVLDALSCAHAQGVVHRDIKPANIMVVPTGARRNAMVLDFGIGALVDAMAGSSPGRATSLEVLCTPEYAAPEQIEATRPTPRSDLYAWGLVFLESLTGKPVITGGSLQEVLLKQMSRMPIPLPRPLWGHPLGEILQKATVKDVRKRNVDAEGLFWKLQACDVHALRRESFLTSAAGPAERSATIPLRTRAEGRGLALVPSRHAPEAERRQVTALCYGLTALGPGPASIDIEEVEELISREQARGADLVRRHQGRFAGALGEEVLSYFGCEAGPEEGALAAGRAARELLSRVRSESHRLEAERGIRLEIRIGLHTGRVGNRDMRGPAYALGTTPGIAARLSALAAPDTIVLSSTTSRLLEAHFALVRGGALPVEGLDRPVEVFLLRGEQAVG</sequence>
<keyword evidence="3 6" id="KW-0547">Nucleotide-binding</keyword>
<evidence type="ECO:0000256" key="4">
    <source>
        <dbReference type="ARBA" id="ARBA00022777"/>
    </source>
</evidence>
<dbReference type="InterPro" id="IPR000719">
    <property type="entry name" value="Prot_kinase_dom"/>
</dbReference>
<dbReference type="SUPFAM" id="SSF55073">
    <property type="entry name" value="Nucleotide cyclase"/>
    <property type="match status" value="1"/>
</dbReference>
<evidence type="ECO:0000256" key="3">
    <source>
        <dbReference type="ARBA" id="ARBA00022741"/>
    </source>
</evidence>
<evidence type="ECO:0000313" key="10">
    <source>
        <dbReference type="Proteomes" id="UP000309215"/>
    </source>
</evidence>
<evidence type="ECO:0000256" key="5">
    <source>
        <dbReference type="ARBA" id="ARBA00022840"/>
    </source>
</evidence>
<dbReference type="PROSITE" id="PS00108">
    <property type="entry name" value="PROTEIN_KINASE_ST"/>
    <property type="match status" value="1"/>
</dbReference>
<dbReference type="PROSITE" id="PS00107">
    <property type="entry name" value="PROTEIN_KINASE_ATP"/>
    <property type="match status" value="1"/>
</dbReference>
<dbReference type="InterPro" id="IPR008271">
    <property type="entry name" value="Ser/Thr_kinase_AS"/>
</dbReference>
<dbReference type="InterPro" id="IPR001054">
    <property type="entry name" value="A/G_cyclase"/>
</dbReference>
<dbReference type="CDD" id="cd14014">
    <property type="entry name" value="STKc_PknB_like"/>
    <property type="match status" value="1"/>
</dbReference>
<dbReference type="GO" id="GO:0035556">
    <property type="term" value="P:intracellular signal transduction"/>
    <property type="evidence" value="ECO:0007669"/>
    <property type="project" value="InterPro"/>
</dbReference>
<keyword evidence="4" id="KW-0418">Kinase</keyword>
<proteinExistence type="predicted"/>
<dbReference type="InterPro" id="IPR011009">
    <property type="entry name" value="Kinase-like_dom_sf"/>
</dbReference>
<feature type="domain" description="Protein kinase" evidence="7">
    <location>
        <begin position="40"/>
        <end position="318"/>
    </location>
</feature>
<evidence type="ECO:0000259" key="7">
    <source>
        <dbReference type="PROSITE" id="PS50011"/>
    </source>
</evidence>
<dbReference type="GO" id="GO:0005524">
    <property type="term" value="F:ATP binding"/>
    <property type="evidence" value="ECO:0007669"/>
    <property type="project" value="UniProtKB-UniRule"/>
</dbReference>
<dbReference type="Proteomes" id="UP000309215">
    <property type="component" value="Unassembled WGS sequence"/>
</dbReference>
<comment type="subcellular location">
    <subcellularLocation>
        <location evidence="1">Membrane</location>
        <topology evidence="1">Single-pass membrane protein</topology>
    </subcellularLocation>
</comment>
<evidence type="ECO:0000256" key="2">
    <source>
        <dbReference type="ARBA" id="ARBA00022679"/>
    </source>
</evidence>
<dbReference type="SMART" id="SM00220">
    <property type="entry name" value="S_TKc"/>
    <property type="match status" value="1"/>
</dbReference>
<feature type="binding site" evidence="6">
    <location>
        <position position="69"/>
    </location>
    <ligand>
        <name>ATP</name>
        <dbReference type="ChEBI" id="CHEBI:30616"/>
    </ligand>
</feature>
<evidence type="ECO:0000259" key="8">
    <source>
        <dbReference type="PROSITE" id="PS50125"/>
    </source>
</evidence>
<dbReference type="PANTHER" id="PTHR43289:SF30">
    <property type="entry name" value="NON-SPECIFIC SERINE_THREONINE PROTEIN KINASE"/>
    <property type="match status" value="1"/>
</dbReference>
<dbReference type="Pfam" id="PF00211">
    <property type="entry name" value="Guanylate_cyc"/>
    <property type="match status" value="1"/>
</dbReference>
<dbReference type="InterPro" id="IPR029787">
    <property type="entry name" value="Nucleotide_cyclase"/>
</dbReference>
<dbReference type="GO" id="GO:0004674">
    <property type="term" value="F:protein serine/threonine kinase activity"/>
    <property type="evidence" value="ECO:0007669"/>
    <property type="project" value="TreeGrafter"/>
</dbReference>
<keyword evidence="2" id="KW-0808">Transferase</keyword>
<dbReference type="GO" id="GO:0004016">
    <property type="term" value="F:adenylate cyclase activity"/>
    <property type="evidence" value="ECO:0007669"/>
    <property type="project" value="UniProtKB-ARBA"/>
</dbReference>
<dbReference type="InterPro" id="IPR017441">
    <property type="entry name" value="Protein_kinase_ATP_BS"/>
</dbReference>
<dbReference type="SUPFAM" id="SSF56112">
    <property type="entry name" value="Protein kinase-like (PK-like)"/>
    <property type="match status" value="1"/>
</dbReference>
<dbReference type="PANTHER" id="PTHR43289">
    <property type="entry name" value="MITOGEN-ACTIVATED PROTEIN KINASE KINASE KINASE 20-RELATED"/>
    <property type="match status" value="1"/>
</dbReference>
<dbReference type="AlphaFoldDB" id="A0A4U1IQL2"/>
<dbReference type="GO" id="GO:0016020">
    <property type="term" value="C:membrane"/>
    <property type="evidence" value="ECO:0007669"/>
    <property type="project" value="UniProtKB-SubCell"/>
</dbReference>
<organism evidence="9 10">
    <name type="scientific">Polyangium fumosum</name>
    <dbReference type="NCBI Taxonomy" id="889272"/>
    <lineage>
        <taxon>Bacteria</taxon>
        <taxon>Pseudomonadati</taxon>
        <taxon>Myxococcota</taxon>
        <taxon>Polyangia</taxon>
        <taxon>Polyangiales</taxon>
        <taxon>Polyangiaceae</taxon>
        <taxon>Polyangium</taxon>
    </lineage>
</organism>
<dbReference type="Pfam" id="PF00069">
    <property type="entry name" value="Pkinase"/>
    <property type="match status" value="1"/>
</dbReference>
<dbReference type="PROSITE" id="PS50125">
    <property type="entry name" value="GUANYLATE_CYCLASE_2"/>
    <property type="match status" value="1"/>
</dbReference>
<comment type="caution">
    <text evidence="9">The sequence shown here is derived from an EMBL/GenBank/DDBJ whole genome shotgun (WGS) entry which is preliminary data.</text>
</comment>